<evidence type="ECO:0000259" key="2">
    <source>
        <dbReference type="PROSITE" id="PS01148"/>
    </source>
</evidence>
<protein>
    <submittedName>
        <fullName evidence="3">Sulfurtransferase TusA family protein</fullName>
    </submittedName>
</protein>
<evidence type="ECO:0000313" key="3">
    <source>
        <dbReference type="EMBL" id="WEU40113.1"/>
    </source>
</evidence>
<dbReference type="PROSITE" id="PS01148">
    <property type="entry name" value="UPF0033"/>
    <property type="match status" value="1"/>
</dbReference>
<dbReference type="AlphaFoldDB" id="A0AAF0D1Z0"/>
<dbReference type="EMBL" id="CP091871">
    <property type="protein sequence ID" value="WEU40113.1"/>
    <property type="molecule type" value="Genomic_DNA"/>
</dbReference>
<feature type="domain" description="UPF0033" evidence="2">
    <location>
        <begin position="10"/>
        <end position="34"/>
    </location>
</feature>
<name>A0AAF0D1Z0_ODILC</name>
<dbReference type="PANTHER" id="PTHR33279:SF6">
    <property type="entry name" value="SULFUR CARRIER PROTEIN YEDF-RELATED"/>
    <property type="match status" value="1"/>
</dbReference>
<dbReference type="Proteomes" id="UP000186851">
    <property type="component" value="Chromosome"/>
</dbReference>
<accession>A0AAF0D1Z0</accession>
<dbReference type="PANTHER" id="PTHR33279">
    <property type="entry name" value="SULFUR CARRIER PROTEIN YEDF-RELATED"/>
    <property type="match status" value="1"/>
</dbReference>
<dbReference type="SUPFAM" id="SSF64307">
    <property type="entry name" value="SirA-like"/>
    <property type="match status" value="1"/>
</dbReference>
<reference evidence="3" key="2">
    <citation type="journal article" date="2022" name="Nat. Microbiol.">
        <title>A closed Candidatus Odinarchaeum chromosome exposes Asgard archaeal viruses.</title>
        <authorList>
            <person name="Tamarit D."/>
            <person name="Caceres E.F."/>
            <person name="Krupovic M."/>
            <person name="Nijland R."/>
            <person name="Eme L."/>
            <person name="Robinson N.P."/>
            <person name="Ettema T.J.G."/>
        </authorList>
    </citation>
    <scope>NUCLEOTIDE SEQUENCE</scope>
    <source>
        <strain evidence="3">LCB_4</strain>
    </source>
</reference>
<dbReference type="Pfam" id="PF01206">
    <property type="entry name" value="TusA"/>
    <property type="match status" value="1"/>
</dbReference>
<dbReference type="InterPro" id="IPR001455">
    <property type="entry name" value="TusA-like"/>
</dbReference>
<dbReference type="KEGG" id="oyw:OdinLCB4_006490"/>
<evidence type="ECO:0000313" key="4">
    <source>
        <dbReference type="Proteomes" id="UP000186851"/>
    </source>
</evidence>
<proteinExistence type="inferred from homology"/>
<gene>
    <name evidence="3" type="ORF">OdinLCB4_006490</name>
</gene>
<dbReference type="Gene3D" id="3.30.110.40">
    <property type="entry name" value="TusA-like domain"/>
    <property type="match status" value="1"/>
</dbReference>
<sequence>MSKNKPTLKIDCTGLYCPQPVFITRTTLDEMSPGEILEVLADDPAAESDIKALVEALGHELLSFSKEGGVLKFLIRKR</sequence>
<dbReference type="CDD" id="cd00291">
    <property type="entry name" value="SirA_YedF_YeeD"/>
    <property type="match status" value="1"/>
</dbReference>
<reference evidence="3" key="1">
    <citation type="journal article" date="2017" name="Nature">
        <title>Asgard archaea illuminate the origin of eukaryotic cellular complexity.</title>
        <authorList>
            <person name="Zaremba-Niedzwiedzka K."/>
            <person name="Caceres E.F."/>
            <person name="Saw J.H."/>
            <person name="Backstrom D."/>
            <person name="Juzokaite L."/>
            <person name="Vancaester E."/>
            <person name="Seitz K.W."/>
            <person name="Anantharaman K."/>
            <person name="Starnawski P."/>
            <person name="Kjeldsen K.U."/>
            <person name="Scott M.B."/>
            <person name="Nunoura T."/>
            <person name="Banfield J.F."/>
            <person name="Schramm A."/>
            <person name="Baker B.J."/>
            <person name="Spang A."/>
            <person name="Ettema T.J.G."/>
        </authorList>
    </citation>
    <scope>NUCLEOTIDE SEQUENCE</scope>
    <source>
        <strain evidence="3">LCB_4</strain>
    </source>
</reference>
<evidence type="ECO:0000256" key="1">
    <source>
        <dbReference type="ARBA" id="ARBA00008984"/>
    </source>
</evidence>
<comment type="similarity">
    <text evidence="1">Belongs to the sulfur carrier protein TusA family.</text>
</comment>
<dbReference type="InterPro" id="IPR036868">
    <property type="entry name" value="TusA-like_sf"/>
</dbReference>
<organism evidence="3 4">
    <name type="scientific">Odinarchaeota yellowstonii (strain LCB_4)</name>
    <dbReference type="NCBI Taxonomy" id="1841599"/>
    <lineage>
        <taxon>Archaea</taxon>
        <taxon>Promethearchaeati</taxon>
        <taxon>Candidatus Odinarchaeota</taxon>
        <taxon>Candidatus Odinarchaeia</taxon>
        <taxon>Candidatus Odinarchaeales</taxon>
        <taxon>Candidatus Odinarchaeaceae</taxon>
        <taxon>Candidatus Odinarchaeum</taxon>
    </lineage>
</organism>